<dbReference type="RefSeq" id="XP_028486264.1">
    <property type="nucleotide sequence ID" value="XM_028630171.1"/>
</dbReference>
<organism evidence="3 4">
    <name type="scientific">Byssochlamys spectabilis</name>
    <name type="common">Paecilomyces variotii</name>
    <dbReference type="NCBI Taxonomy" id="264951"/>
    <lineage>
        <taxon>Eukaryota</taxon>
        <taxon>Fungi</taxon>
        <taxon>Dikarya</taxon>
        <taxon>Ascomycota</taxon>
        <taxon>Pezizomycotina</taxon>
        <taxon>Eurotiomycetes</taxon>
        <taxon>Eurotiomycetidae</taxon>
        <taxon>Eurotiales</taxon>
        <taxon>Thermoascaceae</taxon>
        <taxon>Paecilomyces</taxon>
    </lineage>
</organism>
<dbReference type="VEuPathDB" id="FungiDB:C8Q69DRAFT_460544"/>
<dbReference type="GeneID" id="39599448"/>
<gene>
    <name evidence="3" type="ORF">C8Q69DRAFT_460544</name>
</gene>
<feature type="domain" description="Fe2OG dioxygenase" evidence="2">
    <location>
        <begin position="28"/>
        <end position="158"/>
    </location>
</feature>
<reference evidence="3 4" key="1">
    <citation type="journal article" date="2018" name="Front. Microbiol.">
        <title>Genomic and genetic insights into a cosmopolitan fungus, Paecilomyces variotii (Eurotiales).</title>
        <authorList>
            <person name="Urquhart A.S."/>
            <person name="Mondo S.J."/>
            <person name="Makela M.R."/>
            <person name="Hane J.K."/>
            <person name="Wiebenga A."/>
            <person name="He G."/>
            <person name="Mihaltcheva S."/>
            <person name="Pangilinan J."/>
            <person name="Lipzen A."/>
            <person name="Barry K."/>
            <person name="de Vries R.P."/>
            <person name="Grigoriev I.V."/>
            <person name="Idnurm A."/>
        </authorList>
    </citation>
    <scope>NUCLEOTIDE SEQUENCE [LARGE SCALE GENOMIC DNA]</scope>
    <source>
        <strain evidence="3 4">CBS 101075</strain>
    </source>
</reference>
<proteinExistence type="inferred from homology"/>
<sequence>MKQGTLHLPELLGEEASLLNTFHNECHSAAHTLLSCLADMLTLPLEDYHQDGEPSETGFKLVAEPSLERASEVQENKHTDSGTLTILFYDKWGLQICLPTPENEWVFIPPPQPGCALVHGGNSLQRLSNYQLQSPLHRVTQPQDGAAERYFLSYFLRPAKTVARHGVGDLPD</sequence>
<dbReference type="PROSITE" id="PS51471">
    <property type="entry name" value="FE2OG_OXY"/>
    <property type="match status" value="1"/>
</dbReference>
<evidence type="ECO:0000313" key="3">
    <source>
        <dbReference type="EMBL" id="RWQ96619.1"/>
    </source>
</evidence>
<dbReference type="PANTHER" id="PTHR47990">
    <property type="entry name" value="2-OXOGLUTARATE (2OG) AND FE(II)-DEPENDENT OXYGENASE SUPERFAMILY PROTEIN-RELATED"/>
    <property type="match status" value="1"/>
</dbReference>
<dbReference type="STRING" id="264951.A0A443HXQ8"/>
<evidence type="ECO:0000256" key="1">
    <source>
        <dbReference type="ARBA" id="ARBA00008056"/>
    </source>
</evidence>
<dbReference type="InterPro" id="IPR005123">
    <property type="entry name" value="Oxoglu/Fe-dep_dioxygenase_dom"/>
</dbReference>
<evidence type="ECO:0000259" key="2">
    <source>
        <dbReference type="PROSITE" id="PS51471"/>
    </source>
</evidence>
<dbReference type="EMBL" id="RCNU01000003">
    <property type="protein sequence ID" value="RWQ96619.1"/>
    <property type="molecule type" value="Genomic_DNA"/>
</dbReference>
<dbReference type="Gene3D" id="2.60.120.330">
    <property type="entry name" value="B-lactam Antibiotic, Isopenicillin N Synthase, Chain"/>
    <property type="match status" value="1"/>
</dbReference>
<dbReference type="InterPro" id="IPR027443">
    <property type="entry name" value="IPNS-like_sf"/>
</dbReference>
<comment type="similarity">
    <text evidence="1">Belongs to the iron/ascorbate-dependent oxidoreductase family.</text>
</comment>
<protein>
    <recommendedName>
        <fullName evidence="2">Fe2OG dioxygenase domain-containing protein</fullName>
    </recommendedName>
</protein>
<name>A0A443HXQ8_BYSSP</name>
<dbReference type="InterPro" id="IPR044861">
    <property type="entry name" value="IPNS-like_FE2OG_OXY"/>
</dbReference>
<dbReference type="InterPro" id="IPR050231">
    <property type="entry name" value="Iron_ascorbate_oxido_reductase"/>
</dbReference>
<dbReference type="Pfam" id="PF03171">
    <property type="entry name" value="2OG-FeII_Oxy"/>
    <property type="match status" value="1"/>
</dbReference>
<dbReference type="AlphaFoldDB" id="A0A443HXQ8"/>
<keyword evidence="4" id="KW-1185">Reference proteome</keyword>
<dbReference type="Proteomes" id="UP000283841">
    <property type="component" value="Unassembled WGS sequence"/>
</dbReference>
<evidence type="ECO:0000313" key="4">
    <source>
        <dbReference type="Proteomes" id="UP000283841"/>
    </source>
</evidence>
<accession>A0A443HXQ8</accession>
<comment type="caution">
    <text evidence="3">The sequence shown here is derived from an EMBL/GenBank/DDBJ whole genome shotgun (WGS) entry which is preliminary data.</text>
</comment>
<dbReference type="SUPFAM" id="SSF51197">
    <property type="entry name" value="Clavaminate synthase-like"/>
    <property type="match status" value="1"/>
</dbReference>